<dbReference type="RefSeq" id="WP_149161502.1">
    <property type="nucleotide sequence ID" value="NZ_CP043505.1"/>
</dbReference>
<keyword evidence="2" id="KW-1185">Reference proteome</keyword>
<gene>
    <name evidence="1" type="ORF">FLP10_14410</name>
</gene>
<dbReference type="Proteomes" id="UP000324678">
    <property type="component" value="Chromosome"/>
</dbReference>
<name>A0A5C1YIR2_9MICO</name>
<proteinExistence type="predicted"/>
<evidence type="ECO:0000313" key="1">
    <source>
        <dbReference type="EMBL" id="QEO15488.1"/>
    </source>
</evidence>
<dbReference type="KEGG" id="ail:FLP10_14410"/>
<dbReference type="EMBL" id="CP043505">
    <property type="protein sequence ID" value="QEO15488.1"/>
    <property type="molecule type" value="Genomic_DNA"/>
</dbReference>
<sequence length="112" mass="12360">MIDETASSEAVETRQQLSVLYDPETGRAVRGHTFVGIDDELSAPDGREARERVLREEIGVREAKRLRFADASSRLRIEAPAELVVTNEAVAARPLKFTGRRADAVGRPRSAD</sequence>
<protein>
    <submittedName>
        <fullName evidence="1">Uncharacterized protein</fullName>
    </submittedName>
</protein>
<accession>A0A5C1YIR2</accession>
<dbReference type="AlphaFoldDB" id="A0A5C1YIR2"/>
<evidence type="ECO:0000313" key="2">
    <source>
        <dbReference type="Proteomes" id="UP000324678"/>
    </source>
</evidence>
<organism evidence="1 2">
    <name type="scientific">Agromyces intestinalis</name>
    <dbReference type="NCBI Taxonomy" id="2592652"/>
    <lineage>
        <taxon>Bacteria</taxon>
        <taxon>Bacillati</taxon>
        <taxon>Actinomycetota</taxon>
        <taxon>Actinomycetes</taxon>
        <taxon>Micrococcales</taxon>
        <taxon>Microbacteriaceae</taxon>
        <taxon>Agromyces</taxon>
    </lineage>
</organism>
<dbReference type="OrthoDB" id="5007242at2"/>
<reference evidence="1 2" key="1">
    <citation type="submission" date="2019-09" db="EMBL/GenBank/DDBJ databases">
        <title>Genome sequencing of strain KACC 19306.</title>
        <authorList>
            <person name="Heo J."/>
            <person name="Kim S.-J."/>
            <person name="Kim J.-S."/>
            <person name="Hong S.-B."/>
            <person name="Kwon S.-W."/>
        </authorList>
    </citation>
    <scope>NUCLEOTIDE SEQUENCE [LARGE SCALE GENOMIC DNA]</scope>
    <source>
        <strain evidence="1 2">KACC 19306</strain>
    </source>
</reference>